<dbReference type="RefSeq" id="WP_057088896.1">
    <property type="nucleotide sequence ID" value="NZ_CYZF01000008.1"/>
</dbReference>
<dbReference type="Pfam" id="PF12728">
    <property type="entry name" value="HTH_17"/>
    <property type="match status" value="1"/>
</dbReference>
<gene>
    <name evidence="3" type="ORF">DWW83_10995</name>
    <name evidence="2" type="ORF">ERS417307_02734</name>
</gene>
<protein>
    <submittedName>
        <fullName evidence="2">DNA binding domain-containing protein</fullName>
    </submittedName>
    <submittedName>
        <fullName evidence="3">DNA-binding protein</fullName>
    </submittedName>
</protein>
<dbReference type="SUPFAM" id="SSF46955">
    <property type="entry name" value="Putative DNA-binding domain"/>
    <property type="match status" value="1"/>
</dbReference>
<accession>A0A174J6G2</accession>
<keyword evidence="3" id="KW-0238">DNA-binding</keyword>
<evidence type="ECO:0000259" key="1">
    <source>
        <dbReference type="Pfam" id="PF12728"/>
    </source>
</evidence>
<dbReference type="EMBL" id="QRXV01000010">
    <property type="protein sequence ID" value="RGU39264.1"/>
    <property type="molecule type" value="Genomic_DNA"/>
</dbReference>
<sequence>MGEIVTKTHKEVLRFFDEMKKISTLVDALKSSYSPSLNGERFLTDTELSEMLKLTKRTLLEYRNCGKIPYYQIGGKILYRERDIEKLLSENRREMF</sequence>
<dbReference type="Proteomes" id="UP000095419">
    <property type="component" value="Unassembled WGS sequence"/>
</dbReference>
<evidence type="ECO:0000313" key="3">
    <source>
        <dbReference type="EMBL" id="RGU39264.1"/>
    </source>
</evidence>
<dbReference type="InterPro" id="IPR009061">
    <property type="entry name" value="DNA-bd_dom_put_sf"/>
</dbReference>
<dbReference type="EMBL" id="CYZF01000008">
    <property type="protein sequence ID" value="CUO92755.1"/>
    <property type="molecule type" value="Genomic_DNA"/>
</dbReference>
<name>A0A174J6G2_BACUN</name>
<dbReference type="AlphaFoldDB" id="A0A174J6G2"/>
<dbReference type="GO" id="GO:0003677">
    <property type="term" value="F:DNA binding"/>
    <property type="evidence" value="ECO:0007669"/>
    <property type="project" value="UniProtKB-KW"/>
</dbReference>
<dbReference type="PANTHER" id="PTHR34585">
    <property type="match status" value="1"/>
</dbReference>
<dbReference type="InterPro" id="IPR041657">
    <property type="entry name" value="HTH_17"/>
</dbReference>
<evidence type="ECO:0000313" key="5">
    <source>
        <dbReference type="Proteomes" id="UP000284022"/>
    </source>
</evidence>
<proteinExistence type="predicted"/>
<organism evidence="2 4">
    <name type="scientific">Bacteroides uniformis</name>
    <dbReference type="NCBI Taxonomy" id="820"/>
    <lineage>
        <taxon>Bacteria</taxon>
        <taxon>Pseudomonadati</taxon>
        <taxon>Bacteroidota</taxon>
        <taxon>Bacteroidia</taxon>
        <taxon>Bacteroidales</taxon>
        <taxon>Bacteroidaceae</taxon>
        <taxon>Bacteroides</taxon>
    </lineage>
</organism>
<dbReference type="Proteomes" id="UP000284022">
    <property type="component" value="Unassembled WGS sequence"/>
</dbReference>
<reference evidence="3 5" key="2">
    <citation type="submission" date="2018-08" db="EMBL/GenBank/DDBJ databases">
        <title>A genome reference for cultivated species of the human gut microbiota.</title>
        <authorList>
            <person name="Zou Y."/>
            <person name="Xue W."/>
            <person name="Luo G."/>
        </authorList>
    </citation>
    <scope>NUCLEOTIDE SEQUENCE [LARGE SCALE GENOMIC DNA]</scope>
    <source>
        <strain evidence="3 5">AF17-20</strain>
    </source>
</reference>
<reference evidence="2 4" key="1">
    <citation type="submission" date="2015-09" db="EMBL/GenBank/DDBJ databases">
        <authorList>
            <consortium name="Pathogen Informatics"/>
        </authorList>
    </citation>
    <scope>NUCLEOTIDE SEQUENCE [LARGE SCALE GENOMIC DNA]</scope>
    <source>
        <strain evidence="2 4">2789STDY5608791</strain>
    </source>
</reference>
<dbReference type="PANTHER" id="PTHR34585:SF22">
    <property type="entry name" value="HELIX-TURN-HELIX DOMAIN-CONTAINING PROTEIN"/>
    <property type="match status" value="1"/>
</dbReference>
<feature type="domain" description="Helix-turn-helix" evidence="1">
    <location>
        <begin position="42"/>
        <end position="92"/>
    </location>
</feature>
<evidence type="ECO:0000313" key="4">
    <source>
        <dbReference type="Proteomes" id="UP000095419"/>
    </source>
</evidence>
<evidence type="ECO:0000313" key="2">
    <source>
        <dbReference type="EMBL" id="CUO92755.1"/>
    </source>
</evidence>